<feature type="region of interest" description="Disordered" evidence="1">
    <location>
        <begin position="106"/>
        <end position="134"/>
    </location>
</feature>
<feature type="signal peptide" evidence="2">
    <location>
        <begin position="1"/>
        <end position="18"/>
    </location>
</feature>
<dbReference type="AlphaFoldDB" id="A0AAW0CXQ4"/>
<protein>
    <submittedName>
        <fullName evidence="3">Uncharacterized protein</fullName>
    </submittedName>
</protein>
<keyword evidence="4" id="KW-1185">Reference proteome</keyword>
<evidence type="ECO:0000313" key="4">
    <source>
        <dbReference type="Proteomes" id="UP001383192"/>
    </source>
</evidence>
<comment type="caution">
    <text evidence="3">The sequence shown here is derived from an EMBL/GenBank/DDBJ whole genome shotgun (WGS) entry which is preliminary data.</text>
</comment>
<keyword evidence="2" id="KW-0732">Signal</keyword>
<accession>A0AAW0CXQ4</accession>
<evidence type="ECO:0000313" key="3">
    <source>
        <dbReference type="EMBL" id="KAK7044145.1"/>
    </source>
</evidence>
<sequence length="535" mass="59935">MLLPAAVILGLGLGCVLSAQVPFSSPGDWEWDLDTPPNPNSTHHLVFETASSLLQQWPNTRYRNGHTLIPAYVPTGTLLYHGRSDSNVPSTPEWVATDPEHSLNFCRGRPRPPNAPSYPAPNPEHDAPENTNTNSSNCWHLTLVTTRPLTILYFDGSSAAKMPYGSMDSQDIVAWGKVEKERYFEERERLGVLCDWGRGVGVEGFVRMEMDFEIMLCDFTAGVRVESMLNLEEVKRGRVGPPLHTNAEVRMDIEVIRAGARHNHFPGETRVKLDYTKFISFYDTDLVPSLVGVRAQLGGRLEHRLEGISARDIGAVMGRLESAFSGSGGSGSGVDWQTLIKVVKDRYADRLELVRDLVNLNTTKMASRDVQGQLTAMVAPYLLASQNFNATYKLCATTHTRYIRETLAMTPSEKLLLGAVEGTTKEICRGVIRMWGWGVDHDDGDVNELVGAWKEEIERLMNWLDWSVWLKCRPQCNWDEMCYLPTWPMFRWGPGGRPGPPGRGPPPPEDVDEDEEPDWIDPQPVCRKIVGDVDF</sequence>
<feature type="compositionally biased region" description="Acidic residues" evidence="1">
    <location>
        <begin position="509"/>
        <end position="519"/>
    </location>
</feature>
<organism evidence="3 4">
    <name type="scientific">Paramarasmius palmivorus</name>
    <dbReference type="NCBI Taxonomy" id="297713"/>
    <lineage>
        <taxon>Eukaryota</taxon>
        <taxon>Fungi</taxon>
        <taxon>Dikarya</taxon>
        <taxon>Basidiomycota</taxon>
        <taxon>Agaricomycotina</taxon>
        <taxon>Agaricomycetes</taxon>
        <taxon>Agaricomycetidae</taxon>
        <taxon>Agaricales</taxon>
        <taxon>Marasmiineae</taxon>
        <taxon>Marasmiaceae</taxon>
        <taxon>Paramarasmius</taxon>
    </lineage>
</organism>
<dbReference type="Proteomes" id="UP001383192">
    <property type="component" value="Unassembled WGS sequence"/>
</dbReference>
<dbReference type="PANTHER" id="PTHR35204:SF1">
    <property type="entry name" value="ENTEROTOXIN"/>
    <property type="match status" value="1"/>
</dbReference>
<gene>
    <name evidence="3" type="ORF">VNI00_007865</name>
</gene>
<reference evidence="3 4" key="1">
    <citation type="submission" date="2024-01" db="EMBL/GenBank/DDBJ databases">
        <title>A draft genome for a cacao thread blight-causing isolate of Paramarasmius palmivorus.</title>
        <authorList>
            <person name="Baruah I.K."/>
            <person name="Bukari Y."/>
            <person name="Amoako-Attah I."/>
            <person name="Meinhardt L.W."/>
            <person name="Bailey B.A."/>
            <person name="Cohen S.P."/>
        </authorList>
    </citation>
    <scope>NUCLEOTIDE SEQUENCE [LARGE SCALE GENOMIC DNA]</scope>
    <source>
        <strain evidence="3 4">GH-12</strain>
    </source>
</reference>
<name>A0AAW0CXQ4_9AGAR</name>
<dbReference type="InterPro" id="IPR038921">
    <property type="entry name" value="YOR389W-like"/>
</dbReference>
<evidence type="ECO:0000256" key="2">
    <source>
        <dbReference type="SAM" id="SignalP"/>
    </source>
</evidence>
<evidence type="ECO:0000256" key="1">
    <source>
        <dbReference type="SAM" id="MobiDB-lite"/>
    </source>
</evidence>
<feature type="compositionally biased region" description="Pro residues" evidence="1">
    <location>
        <begin position="111"/>
        <end position="122"/>
    </location>
</feature>
<dbReference type="EMBL" id="JAYKXP010000026">
    <property type="protein sequence ID" value="KAK7044145.1"/>
    <property type="molecule type" value="Genomic_DNA"/>
</dbReference>
<dbReference type="PANTHER" id="PTHR35204">
    <property type="entry name" value="YALI0A21131P"/>
    <property type="match status" value="1"/>
</dbReference>
<feature type="region of interest" description="Disordered" evidence="1">
    <location>
        <begin position="495"/>
        <end position="523"/>
    </location>
</feature>
<feature type="compositionally biased region" description="Pro residues" evidence="1">
    <location>
        <begin position="497"/>
        <end position="508"/>
    </location>
</feature>
<feature type="chain" id="PRO_5043362267" evidence="2">
    <location>
        <begin position="19"/>
        <end position="535"/>
    </location>
</feature>
<proteinExistence type="predicted"/>